<keyword evidence="2" id="KW-1185">Reference proteome</keyword>
<dbReference type="Proteomes" id="UP000464657">
    <property type="component" value="Chromosome"/>
</dbReference>
<sequence length="35" mass="4104">MHSIVKVLMIIQIKTLITDNYLNMNSEYLKNGAFF</sequence>
<dbReference type="AlphaFoldDB" id="A0A7L4ZJD2"/>
<proteinExistence type="predicted"/>
<dbReference type="EMBL" id="CP019288">
    <property type="protein sequence ID" value="QHI36650.1"/>
    <property type="molecule type" value="Genomic_DNA"/>
</dbReference>
<gene>
    <name evidence="1" type="ORF">IMCC3317_20130</name>
</gene>
<evidence type="ECO:0000313" key="2">
    <source>
        <dbReference type="Proteomes" id="UP000464657"/>
    </source>
</evidence>
<evidence type="ECO:0000313" key="1">
    <source>
        <dbReference type="EMBL" id="QHI36650.1"/>
    </source>
</evidence>
<name>A0A7L4ZJD2_9FLAO</name>
<dbReference type="KEGG" id="kan:IMCC3317_20130"/>
<organism evidence="1 2">
    <name type="scientific">Kordia antarctica</name>
    <dbReference type="NCBI Taxonomy" id="1218801"/>
    <lineage>
        <taxon>Bacteria</taxon>
        <taxon>Pseudomonadati</taxon>
        <taxon>Bacteroidota</taxon>
        <taxon>Flavobacteriia</taxon>
        <taxon>Flavobacteriales</taxon>
        <taxon>Flavobacteriaceae</taxon>
        <taxon>Kordia</taxon>
    </lineage>
</organism>
<accession>A0A7L4ZJD2</accession>
<protein>
    <submittedName>
        <fullName evidence="1">Uncharacterized protein</fullName>
    </submittedName>
</protein>
<reference evidence="1 2" key="1">
    <citation type="journal article" date="2013" name="Int. J. Syst. Evol. Microbiol.">
        <title>Kordia antarctica sp. nov., isolated from Antarctic seawater.</title>
        <authorList>
            <person name="Baek K."/>
            <person name="Choi A."/>
            <person name="Kang I."/>
            <person name="Lee K."/>
            <person name="Cho J.C."/>
        </authorList>
    </citation>
    <scope>NUCLEOTIDE SEQUENCE [LARGE SCALE GENOMIC DNA]</scope>
    <source>
        <strain evidence="1 2">IMCC3317</strain>
    </source>
</reference>